<sequence length="327" mass="33031">MSTNAQDKNDGGARRGDEGAGRIVGGNAPREGRPASSPPPASGRPTEPATAPQTTVLGTAGGSGAAAAGTNETTVLDTSGRSAASGTTNETTVLDTTAAGAGAAGAGGSRRQRLSAERQLEEERPSTDTNAYRPASPLDRDSVFVNQREAYGGVKIGSAFFGWLSAAALTVLLFSVVAGAVAAFGFNTGALPQDPRSLATDNSSLGITAIVVSLVLLLIAYFGGGYVAGRMARFDGLRQGLAVWVWGIVMAALAAVIGLATGGLDIIGTVTGSEAVTSMLQDLTVPGLVALGVVLVVTLIGALLGGLTGMRYHRRVDRAGFEPPEEY</sequence>
<comment type="caution">
    <text evidence="3">The sequence shown here is derived from an EMBL/GenBank/DDBJ whole genome shotgun (WGS) entry which is preliminary data.</text>
</comment>
<feature type="compositionally biased region" description="Basic and acidic residues" evidence="1">
    <location>
        <begin position="114"/>
        <end position="126"/>
    </location>
</feature>
<feature type="transmembrane region" description="Helical" evidence="2">
    <location>
        <begin position="206"/>
        <end position="229"/>
    </location>
</feature>
<dbReference type="EMBL" id="ANPE02000141">
    <property type="protein sequence ID" value="EMY33980.1"/>
    <property type="molecule type" value="Genomic_DNA"/>
</dbReference>
<dbReference type="RefSeq" id="WP_005269342.1">
    <property type="nucleotide sequence ID" value="NZ_ANPE02000141.1"/>
</dbReference>
<feature type="transmembrane region" description="Helical" evidence="2">
    <location>
        <begin position="287"/>
        <end position="308"/>
    </location>
</feature>
<accession>N1UY37</accession>
<evidence type="ECO:0000313" key="3">
    <source>
        <dbReference type="EMBL" id="EMY33980.1"/>
    </source>
</evidence>
<feature type="compositionally biased region" description="Low complexity" evidence="1">
    <location>
        <begin position="65"/>
        <end position="74"/>
    </location>
</feature>
<feature type="transmembrane region" description="Helical" evidence="2">
    <location>
        <begin position="241"/>
        <end position="267"/>
    </location>
</feature>
<keyword evidence="4" id="KW-1185">Reference proteome</keyword>
<feature type="compositionally biased region" description="Polar residues" evidence="1">
    <location>
        <begin position="75"/>
        <end position="95"/>
    </location>
</feature>
<keyword evidence="2" id="KW-0472">Membrane</keyword>
<dbReference type="Proteomes" id="UP000010729">
    <property type="component" value="Unassembled WGS sequence"/>
</dbReference>
<feature type="region of interest" description="Disordered" evidence="1">
    <location>
        <begin position="1"/>
        <end position="138"/>
    </location>
</feature>
<keyword evidence="2" id="KW-1133">Transmembrane helix</keyword>
<evidence type="ECO:0000256" key="2">
    <source>
        <dbReference type="SAM" id="Phobius"/>
    </source>
</evidence>
<keyword evidence="2" id="KW-0812">Transmembrane</keyword>
<feature type="transmembrane region" description="Helical" evidence="2">
    <location>
        <begin position="160"/>
        <end position="186"/>
    </location>
</feature>
<organism evidence="3 4">
    <name type="scientific">Arthrobacter crystallopoietes BAB-32</name>
    <dbReference type="NCBI Taxonomy" id="1246476"/>
    <lineage>
        <taxon>Bacteria</taxon>
        <taxon>Bacillati</taxon>
        <taxon>Actinomycetota</taxon>
        <taxon>Actinomycetes</taxon>
        <taxon>Micrococcales</taxon>
        <taxon>Micrococcaceae</taxon>
        <taxon>Crystallibacter</taxon>
    </lineage>
</organism>
<evidence type="ECO:0000256" key="1">
    <source>
        <dbReference type="SAM" id="MobiDB-lite"/>
    </source>
</evidence>
<gene>
    <name evidence="3" type="ORF">D477_012081</name>
</gene>
<name>N1UY37_9MICC</name>
<protein>
    <submittedName>
        <fullName evidence="3">Uncharacterized protein</fullName>
    </submittedName>
</protein>
<dbReference type="AlphaFoldDB" id="N1UY37"/>
<reference evidence="3 4" key="1">
    <citation type="journal article" date="2013" name="Genome Announc.">
        <title>Draft Genome Sequence of Arthrobacter crystallopoietes Strain BAB-32, Revealing Genes for Bioremediation.</title>
        <authorList>
            <person name="Joshi M.N."/>
            <person name="Pandit A.S."/>
            <person name="Sharma A."/>
            <person name="Pandya R.V."/>
            <person name="Desai S.M."/>
            <person name="Saxena A.K."/>
            <person name="Bagatharia S.B."/>
        </authorList>
    </citation>
    <scope>NUCLEOTIDE SEQUENCE [LARGE SCALE GENOMIC DNA]</scope>
    <source>
        <strain evidence="3 4">BAB-32</strain>
    </source>
</reference>
<proteinExistence type="predicted"/>
<dbReference type="OrthoDB" id="5244723at2"/>
<feature type="compositionally biased region" description="Basic and acidic residues" evidence="1">
    <location>
        <begin position="7"/>
        <end position="20"/>
    </location>
</feature>
<evidence type="ECO:0000313" key="4">
    <source>
        <dbReference type="Proteomes" id="UP000010729"/>
    </source>
</evidence>